<name>A0A2R6AKE3_9ARCH</name>
<dbReference type="SMART" id="SM01384">
    <property type="entry name" value="Ribosomal_L15e"/>
    <property type="match status" value="1"/>
</dbReference>
<comment type="similarity">
    <text evidence="1">Belongs to the eukaryotic ribosomal protein eL15 family.</text>
</comment>
<dbReference type="PANTHER" id="PTHR11847:SF4">
    <property type="entry name" value="LARGE RIBOSOMAL SUBUNIT PROTEIN EL15"/>
    <property type="match status" value="1"/>
</dbReference>
<evidence type="ECO:0000256" key="4">
    <source>
        <dbReference type="ARBA" id="ARBA00035535"/>
    </source>
</evidence>
<dbReference type="Pfam" id="PF00827">
    <property type="entry name" value="Ribosomal_L15e"/>
    <property type="match status" value="1"/>
</dbReference>
<sequence length="127" mass="15409">MVCEEDPIFVKRYRERMIQWRREPTVHRIDKPTRIERARALGYRENKMSIVVRVRIRKGNPFHTRPRSGRRPKRMGVKKLTYAISDKKIAEQRAQRKFTNMKVMGSYLVGEDGQYKWYEVILVREKQ</sequence>
<dbReference type="InterPro" id="IPR024794">
    <property type="entry name" value="Rbsml_eL15_core_dom_sf"/>
</dbReference>
<dbReference type="EMBL" id="NEXD01000002">
    <property type="protein sequence ID" value="PSN86813.1"/>
    <property type="molecule type" value="Genomic_DNA"/>
</dbReference>
<dbReference type="SUPFAM" id="SSF54189">
    <property type="entry name" value="Ribosomal proteins S24e, L23 and L15e"/>
    <property type="match status" value="1"/>
</dbReference>
<protein>
    <recommendedName>
        <fullName evidence="4">50S ribosomal protein L15e</fullName>
    </recommendedName>
</protein>
<evidence type="ECO:0000313" key="5">
    <source>
        <dbReference type="EMBL" id="PSN86813.1"/>
    </source>
</evidence>
<gene>
    <name evidence="5" type="ORF">B9Q02_00760</name>
</gene>
<dbReference type="InterPro" id="IPR000439">
    <property type="entry name" value="Ribosomal_eL15"/>
</dbReference>
<organism evidence="5 6">
    <name type="scientific">Candidatus Marsarchaeota G1 archaeon BE_D</name>
    <dbReference type="NCBI Taxonomy" id="1978156"/>
    <lineage>
        <taxon>Archaea</taxon>
        <taxon>Candidatus Marsarchaeota</taxon>
        <taxon>Candidatus Marsarchaeota group 1</taxon>
    </lineage>
</organism>
<dbReference type="GO" id="GO:0003735">
    <property type="term" value="F:structural constituent of ribosome"/>
    <property type="evidence" value="ECO:0007669"/>
    <property type="project" value="InterPro"/>
</dbReference>
<comment type="caution">
    <text evidence="5">The sequence shown here is derived from an EMBL/GenBank/DDBJ whole genome shotgun (WGS) entry which is preliminary data.</text>
</comment>
<evidence type="ECO:0000256" key="3">
    <source>
        <dbReference type="ARBA" id="ARBA00023274"/>
    </source>
</evidence>
<keyword evidence="3" id="KW-0687">Ribonucleoprotein</keyword>
<accession>A0A2R6AKE3</accession>
<dbReference type="InterPro" id="IPR012678">
    <property type="entry name" value="Ribosomal_uL23/eL15/eS24_sf"/>
</dbReference>
<reference evidence="5 6" key="1">
    <citation type="submission" date="2017-04" db="EMBL/GenBank/DDBJ databases">
        <title>Novel microbial lineages endemic to geothermal iron-oxide mats fill important gaps in the evolutionary history of Archaea.</title>
        <authorList>
            <person name="Jay Z.J."/>
            <person name="Beam J.P."/>
            <person name="Dlakic M."/>
            <person name="Rusch D.B."/>
            <person name="Kozubal M.A."/>
            <person name="Inskeep W.P."/>
        </authorList>
    </citation>
    <scope>NUCLEOTIDE SEQUENCE [LARGE SCALE GENOMIC DNA]</scope>
    <source>
        <strain evidence="5">BE_D</strain>
    </source>
</reference>
<proteinExistence type="inferred from homology"/>
<evidence type="ECO:0000256" key="1">
    <source>
        <dbReference type="ARBA" id="ARBA00006857"/>
    </source>
</evidence>
<evidence type="ECO:0000313" key="6">
    <source>
        <dbReference type="Proteomes" id="UP000240569"/>
    </source>
</evidence>
<dbReference type="PANTHER" id="PTHR11847">
    <property type="entry name" value="RIBOSOMAL PROTEIN L15"/>
    <property type="match status" value="1"/>
</dbReference>
<dbReference type="Gene3D" id="3.40.1120.10">
    <property type="entry name" value="Ribosomal protein l15e"/>
    <property type="match status" value="1"/>
</dbReference>
<dbReference type="GO" id="GO:0003723">
    <property type="term" value="F:RNA binding"/>
    <property type="evidence" value="ECO:0007669"/>
    <property type="project" value="TreeGrafter"/>
</dbReference>
<dbReference type="GO" id="GO:0002181">
    <property type="term" value="P:cytoplasmic translation"/>
    <property type="evidence" value="ECO:0007669"/>
    <property type="project" value="TreeGrafter"/>
</dbReference>
<dbReference type="GO" id="GO:0022625">
    <property type="term" value="C:cytosolic large ribosomal subunit"/>
    <property type="evidence" value="ECO:0007669"/>
    <property type="project" value="TreeGrafter"/>
</dbReference>
<keyword evidence="2" id="KW-0689">Ribosomal protein</keyword>
<dbReference type="AlphaFoldDB" id="A0A2R6AKE3"/>
<evidence type="ECO:0000256" key="2">
    <source>
        <dbReference type="ARBA" id="ARBA00022980"/>
    </source>
</evidence>
<dbReference type="Proteomes" id="UP000240569">
    <property type="component" value="Unassembled WGS sequence"/>
</dbReference>